<organism evidence="1 2">
    <name type="scientific">Racocetra fulgida</name>
    <dbReference type="NCBI Taxonomy" id="60492"/>
    <lineage>
        <taxon>Eukaryota</taxon>
        <taxon>Fungi</taxon>
        <taxon>Fungi incertae sedis</taxon>
        <taxon>Mucoromycota</taxon>
        <taxon>Glomeromycotina</taxon>
        <taxon>Glomeromycetes</taxon>
        <taxon>Diversisporales</taxon>
        <taxon>Gigasporaceae</taxon>
        <taxon>Racocetra</taxon>
    </lineage>
</organism>
<evidence type="ECO:0000313" key="1">
    <source>
        <dbReference type="EMBL" id="CAG8814549.1"/>
    </source>
</evidence>
<name>A0A9N9K6S0_9GLOM</name>
<protein>
    <submittedName>
        <fullName evidence="1">4425_t:CDS:1</fullName>
    </submittedName>
</protein>
<dbReference type="EMBL" id="CAJVPZ010089997">
    <property type="protein sequence ID" value="CAG8814549.1"/>
    <property type="molecule type" value="Genomic_DNA"/>
</dbReference>
<evidence type="ECO:0000313" key="2">
    <source>
        <dbReference type="Proteomes" id="UP000789396"/>
    </source>
</evidence>
<feature type="non-terminal residue" evidence="1">
    <location>
        <position position="1"/>
    </location>
</feature>
<sequence>TQFTGLETYKKFFHVVTKRFNSDNSSKSYKNNNVTTIKEIVRE</sequence>
<reference evidence="1" key="1">
    <citation type="submission" date="2021-06" db="EMBL/GenBank/DDBJ databases">
        <authorList>
            <person name="Kallberg Y."/>
            <person name="Tangrot J."/>
            <person name="Rosling A."/>
        </authorList>
    </citation>
    <scope>NUCLEOTIDE SEQUENCE</scope>
    <source>
        <strain evidence="1">IN212</strain>
    </source>
</reference>
<keyword evidence="2" id="KW-1185">Reference proteome</keyword>
<gene>
    <name evidence="1" type="ORF">RFULGI_LOCUS19112</name>
</gene>
<feature type="non-terminal residue" evidence="1">
    <location>
        <position position="43"/>
    </location>
</feature>
<dbReference type="AlphaFoldDB" id="A0A9N9K6S0"/>
<comment type="caution">
    <text evidence="1">The sequence shown here is derived from an EMBL/GenBank/DDBJ whole genome shotgun (WGS) entry which is preliminary data.</text>
</comment>
<proteinExistence type="predicted"/>
<accession>A0A9N9K6S0</accession>
<dbReference type="Proteomes" id="UP000789396">
    <property type="component" value="Unassembled WGS sequence"/>
</dbReference>